<dbReference type="EMBL" id="UOEZ01000061">
    <property type="protein sequence ID" value="VAW37869.1"/>
    <property type="molecule type" value="Genomic_DNA"/>
</dbReference>
<name>A0A3B0VM16_9ZZZZ</name>
<keyword evidence="1" id="KW-1133">Transmembrane helix</keyword>
<organism evidence="2">
    <name type="scientific">hydrothermal vent metagenome</name>
    <dbReference type="NCBI Taxonomy" id="652676"/>
    <lineage>
        <taxon>unclassified sequences</taxon>
        <taxon>metagenomes</taxon>
        <taxon>ecological metagenomes</taxon>
    </lineage>
</organism>
<evidence type="ECO:0000256" key="1">
    <source>
        <dbReference type="SAM" id="Phobius"/>
    </source>
</evidence>
<evidence type="ECO:0000313" key="2">
    <source>
        <dbReference type="EMBL" id="VAW37869.1"/>
    </source>
</evidence>
<dbReference type="AlphaFoldDB" id="A0A3B0VM16"/>
<reference evidence="2" key="1">
    <citation type="submission" date="2018-06" db="EMBL/GenBank/DDBJ databases">
        <authorList>
            <person name="Zhirakovskaya E."/>
        </authorList>
    </citation>
    <scope>NUCLEOTIDE SEQUENCE</scope>
</reference>
<protein>
    <submittedName>
        <fullName evidence="2">Uncharacterized protein</fullName>
    </submittedName>
</protein>
<keyword evidence="1" id="KW-0472">Membrane</keyword>
<keyword evidence="1" id="KW-0812">Transmembrane</keyword>
<feature type="transmembrane region" description="Helical" evidence="1">
    <location>
        <begin position="7"/>
        <end position="26"/>
    </location>
</feature>
<sequence length="44" mass="4964">MKIGRLVLVRLRFIVILVVVVKMVTVELADMIRLMPNGGDRSVL</sequence>
<proteinExistence type="predicted"/>
<accession>A0A3B0VM16</accession>
<gene>
    <name evidence="2" type="ORF">MNBD_DELTA02-752</name>
</gene>